<organism evidence="1 2">
    <name type="scientific">Aeromonas molluscorum 848</name>
    <dbReference type="NCBI Taxonomy" id="1268236"/>
    <lineage>
        <taxon>Bacteria</taxon>
        <taxon>Pseudomonadati</taxon>
        <taxon>Pseudomonadota</taxon>
        <taxon>Gammaproteobacteria</taxon>
        <taxon>Aeromonadales</taxon>
        <taxon>Aeromonadaceae</taxon>
        <taxon>Aeromonas</taxon>
    </lineage>
</organism>
<feature type="non-terminal residue" evidence="1">
    <location>
        <position position="95"/>
    </location>
</feature>
<dbReference type="Gene3D" id="3.90.76.10">
    <property type="entry name" value="Dipeptide-binding Protein, Domain 1"/>
    <property type="match status" value="1"/>
</dbReference>
<dbReference type="AlphaFoldDB" id="R1H5T7"/>
<reference evidence="1 2" key="1">
    <citation type="journal article" date="2013" name="Genome Announc.">
        <title>Draft Genome Sequence of Aeromonas molluscorum Strain 848TT, Isolated from Bivalve Molluscs.</title>
        <authorList>
            <person name="Spataro N."/>
            <person name="Farfan M."/>
            <person name="Albarral V."/>
            <person name="Sanglas A."/>
            <person name="Loren J.G."/>
            <person name="Fuste M.C."/>
            <person name="Bosch E."/>
        </authorList>
    </citation>
    <scope>NUCLEOTIDE SEQUENCE [LARGE SCALE GENOMIC DNA]</scope>
    <source>
        <strain evidence="1 2">848</strain>
    </source>
</reference>
<protein>
    <submittedName>
        <fullName evidence="1">Peptide ABC transporter substrate-binding protein</fullName>
    </submittedName>
</protein>
<gene>
    <name evidence="1" type="ORF">G113_17428</name>
</gene>
<evidence type="ECO:0000313" key="2">
    <source>
        <dbReference type="Proteomes" id="UP000013526"/>
    </source>
</evidence>
<comment type="caution">
    <text evidence="1">The sequence shown here is derived from an EMBL/GenBank/DDBJ whole genome shotgun (WGS) entry which is preliminary data.</text>
</comment>
<accession>R1H5T7</accession>
<proteinExistence type="predicted"/>
<sequence length="95" mass="10329">MLTPLLLASLFLLGGCQKQTEASKTGLIYCSEGAPQTFNPQLANSGATLDASARPLYDRLLESDPYTLALHGSLARDWQVSEDGLIYTLNLRQDV</sequence>
<name>R1H5T7_9GAMM</name>
<dbReference type="Proteomes" id="UP000013526">
    <property type="component" value="Unassembled WGS sequence"/>
</dbReference>
<keyword evidence="2" id="KW-1185">Reference proteome</keyword>
<dbReference type="SUPFAM" id="SSF53850">
    <property type="entry name" value="Periplasmic binding protein-like II"/>
    <property type="match status" value="1"/>
</dbReference>
<evidence type="ECO:0000313" key="1">
    <source>
        <dbReference type="EMBL" id="EOD53854.1"/>
    </source>
</evidence>
<dbReference type="EMBL" id="AQGQ01000160">
    <property type="protein sequence ID" value="EOD53854.1"/>
    <property type="molecule type" value="Genomic_DNA"/>
</dbReference>